<dbReference type="PRINTS" id="PR00812">
    <property type="entry name" value="BCTERIALGSPF"/>
</dbReference>
<organism evidence="12 13">
    <name type="scientific">Candidatus Giovannonibacteria bacterium GW2011_GWC2_44_9</name>
    <dbReference type="NCBI Taxonomy" id="1618658"/>
    <lineage>
        <taxon>Bacteria</taxon>
        <taxon>Candidatus Giovannoniibacteriota</taxon>
    </lineage>
</organism>
<dbReference type="InterPro" id="IPR003004">
    <property type="entry name" value="GspF/PilC"/>
</dbReference>
<evidence type="ECO:0000256" key="9">
    <source>
        <dbReference type="RuleBase" id="RU003923"/>
    </source>
</evidence>
<dbReference type="InterPro" id="IPR001992">
    <property type="entry name" value="T2SS_GspF/T4SS_PilC_CS"/>
</dbReference>
<name>A0A0G1KFV2_9BACT</name>
<keyword evidence="8 10" id="KW-0472">Membrane</keyword>
<gene>
    <name evidence="12" type="ORF">UW81_C0042G0001</name>
</gene>
<dbReference type="GO" id="GO:0005886">
    <property type="term" value="C:plasma membrane"/>
    <property type="evidence" value="ECO:0007669"/>
    <property type="project" value="UniProtKB-SubCell"/>
</dbReference>
<keyword evidence="5" id="KW-0997">Cell inner membrane</keyword>
<proteinExistence type="inferred from homology"/>
<dbReference type="Proteomes" id="UP000033915">
    <property type="component" value="Unassembled WGS sequence"/>
</dbReference>
<feature type="transmembrane region" description="Helical" evidence="10">
    <location>
        <begin position="170"/>
        <end position="192"/>
    </location>
</feature>
<comment type="subcellular location">
    <subcellularLocation>
        <location evidence="1">Cell inner membrane</location>
        <topology evidence="1">Multi-pass membrane protein</topology>
    </subcellularLocation>
    <subcellularLocation>
        <location evidence="9">Cell membrane</location>
        <topology evidence="9">Multi-pass membrane protein</topology>
    </subcellularLocation>
</comment>
<evidence type="ECO:0000313" key="12">
    <source>
        <dbReference type="EMBL" id="KKT82400.1"/>
    </source>
</evidence>
<dbReference type="FunFam" id="1.20.81.30:FF:000001">
    <property type="entry name" value="Type II secretion system protein F"/>
    <property type="match status" value="2"/>
</dbReference>
<evidence type="ECO:0000256" key="2">
    <source>
        <dbReference type="ARBA" id="ARBA00005745"/>
    </source>
</evidence>
<evidence type="ECO:0000256" key="6">
    <source>
        <dbReference type="ARBA" id="ARBA00022692"/>
    </source>
</evidence>
<keyword evidence="4" id="KW-1003">Cell membrane</keyword>
<keyword evidence="7 10" id="KW-1133">Transmembrane helix</keyword>
<keyword evidence="3 9" id="KW-0813">Transport</keyword>
<dbReference type="Gene3D" id="1.20.81.30">
    <property type="entry name" value="Type II secretion system (T2SS), domain F"/>
    <property type="match status" value="2"/>
</dbReference>
<dbReference type="InterPro" id="IPR018076">
    <property type="entry name" value="T2SS_GspF_dom"/>
</dbReference>
<dbReference type="InterPro" id="IPR042094">
    <property type="entry name" value="T2SS_GspF_sf"/>
</dbReference>
<keyword evidence="6 9" id="KW-0812">Transmembrane</keyword>
<evidence type="ECO:0000313" key="13">
    <source>
        <dbReference type="Proteomes" id="UP000033915"/>
    </source>
</evidence>
<evidence type="ECO:0000256" key="4">
    <source>
        <dbReference type="ARBA" id="ARBA00022475"/>
    </source>
</evidence>
<dbReference type="PANTHER" id="PTHR30012:SF0">
    <property type="entry name" value="TYPE II SECRETION SYSTEM PROTEIN F-RELATED"/>
    <property type="match status" value="1"/>
</dbReference>
<dbReference type="Pfam" id="PF00482">
    <property type="entry name" value="T2SSF"/>
    <property type="match status" value="2"/>
</dbReference>
<evidence type="ECO:0000256" key="3">
    <source>
        <dbReference type="ARBA" id="ARBA00022448"/>
    </source>
</evidence>
<evidence type="ECO:0000256" key="8">
    <source>
        <dbReference type="ARBA" id="ARBA00023136"/>
    </source>
</evidence>
<comment type="caution">
    <text evidence="12">The sequence shown here is derived from an EMBL/GenBank/DDBJ whole genome shotgun (WGS) entry which is preliminary data.</text>
</comment>
<dbReference type="PROSITE" id="PS00874">
    <property type="entry name" value="T2SP_F"/>
    <property type="match status" value="1"/>
</dbReference>
<sequence length="406" mass="44886">MSLFSYTAFDAKEKMIEGELEADKEAAVLAYLQKHELFPVSVKQIKRKKGSSGLGFSLFDSVNALDKIILTRNLSLMIKSGISISEAIDIMLEDAQKPILKKIFEHSKTTLEKGSQLSDALSAFPRHFSLVIINMLKAGEASGNLESALMNISDQLKKENDLRKKVKSAMAYPAVLVSAALGVVILLVTVVLPRVGKIFTQSNLKLPLITRILLGVSDFVVQRWYAALLIVIILIALIYFFKKSNFGRIMFYKIGRHIPVLGELLQKVVLARFNSVLHSLLKSGVPIMRALEITADALDNAVYKKVILEMTEQEVSKGVSFGMALKRRPEYFPRLTASMIVVGEKSGNLETMLENLARFYEDSVDDALKTLITLLEPALLLGVGLMIGALALSIIIPIYQMIGAVR</sequence>
<feature type="transmembrane region" description="Helical" evidence="10">
    <location>
        <begin position="224"/>
        <end position="241"/>
    </location>
</feature>
<dbReference type="PATRIC" id="fig|1618658.3.peg.870"/>
<dbReference type="PANTHER" id="PTHR30012">
    <property type="entry name" value="GENERAL SECRETION PATHWAY PROTEIN"/>
    <property type="match status" value="1"/>
</dbReference>
<protein>
    <submittedName>
        <fullName evidence="12">GspF: general secretion pathway protein F</fullName>
    </submittedName>
</protein>
<reference evidence="12 13" key="1">
    <citation type="journal article" date="2015" name="Nature">
        <title>rRNA introns, odd ribosomes, and small enigmatic genomes across a large radiation of phyla.</title>
        <authorList>
            <person name="Brown C.T."/>
            <person name="Hug L.A."/>
            <person name="Thomas B.C."/>
            <person name="Sharon I."/>
            <person name="Castelle C.J."/>
            <person name="Singh A."/>
            <person name="Wilkins M.J."/>
            <person name="Williams K.H."/>
            <person name="Banfield J.F."/>
        </authorList>
    </citation>
    <scope>NUCLEOTIDE SEQUENCE [LARGE SCALE GENOMIC DNA]</scope>
</reference>
<feature type="domain" description="Type II secretion system protein GspF" evidence="11">
    <location>
        <begin position="71"/>
        <end position="193"/>
    </location>
</feature>
<dbReference type="GO" id="GO:0009306">
    <property type="term" value="P:protein secretion"/>
    <property type="evidence" value="ECO:0007669"/>
    <property type="project" value="InterPro"/>
</dbReference>
<feature type="transmembrane region" description="Helical" evidence="10">
    <location>
        <begin position="378"/>
        <end position="402"/>
    </location>
</feature>
<evidence type="ECO:0000256" key="5">
    <source>
        <dbReference type="ARBA" id="ARBA00022519"/>
    </source>
</evidence>
<dbReference type="AlphaFoldDB" id="A0A0G1KFV2"/>
<evidence type="ECO:0000256" key="10">
    <source>
        <dbReference type="SAM" id="Phobius"/>
    </source>
</evidence>
<comment type="similarity">
    <text evidence="2 9">Belongs to the GSP F family.</text>
</comment>
<feature type="domain" description="Type II secretion system protein GspF" evidence="11">
    <location>
        <begin position="276"/>
        <end position="397"/>
    </location>
</feature>
<evidence type="ECO:0000259" key="11">
    <source>
        <dbReference type="Pfam" id="PF00482"/>
    </source>
</evidence>
<dbReference type="EMBL" id="LCJT01000042">
    <property type="protein sequence ID" value="KKT82400.1"/>
    <property type="molecule type" value="Genomic_DNA"/>
</dbReference>
<evidence type="ECO:0000256" key="1">
    <source>
        <dbReference type="ARBA" id="ARBA00004429"/>
    </source>
</evidence>
<evidence type="ECO:0000256" key="7">
    <source>
        <dbReference type="ARBA" id="ARBA00022989"/>
    </source>
</evidence>
<accession>A0A0G1KFV2</accession>